<dbReference type="Pfam" id="PF13245">
    <property type="entry name" value="AAA_19"/>
    <property type="match status" value="1"/>
</dbReference>
<evidence type="ECO:0000256" key="10">
    <source>
        <dbReference type="ARBA" id="ARBA00023235"/>
    </source>
</evidence>
<evidence type="ECO:0000256" key="2">
    <source>
        <dbReference type="ARBA" id="ARBA00022741"/>
    </source>
</evidence>
<keyword evidence="5 11" id="KW-0347">Helicase</keyword>
<gene>
    <name evidence="11 14" type="primary">recD</name>
    <name evidence="14" type="ORF">ENJ12_11260</name>
</gene>
<comment type="similarity">
    <text evidence="11">Belongs to the RecD family.</text>
</comment>
<dbReference type="GO" id="GO:0009338">
    <property type="term" value="C:exodeoxyribonuclease V complex"/>
    <property type="evidence" value="ECO:0007669"/>
    <property type="project" value="InterPro"/>
</dbReference>
<dbReference type="EC" id="5.6.2.3" evidence="11"/>
<evidence type="ECO:0000256" key="7">
    <source>
        <dbReference type="ARBA" id="ARBA00022840"/>
    </source>
</evidence>
<dbReference type="PANTHER" id="PTHR43788">
    <property type="entry name" value="DNA2/NAM7 HELICASE FAMILY MEMBER"/>
    <property type="match status" value="1"/>
</dbReference>
<dbReference type="GO" id="GO:0003677">
    <property type="term" value="F:DNA binding"/>
    <property type="evidence" value="ECO:0007669"/>
    <property type="project" value="UniProtKB-UniRule"/>
</dbReference>
<accession>A0A831RY82</accession>
<dbReference type="InterPro" id="IPR049550">
    <property type="entry name" value="RecD_N"/>
</dbReference>
<feature type="domain" description="RecBCD enzyme subunit RecD N-terminal" evidence="13">
    <location>
        <begin position="15"/>
        <end position="109"/>
    </location>
</feature>
<evidence type="ECO:0000256" key="1">
    <source>
        <dbReference type="ARBA" id="ARBA00022722"/>
    </source>
</evidence>
<dbReference type="InterPro" id="IPR041851">
    <property type="entry name" value="RecD_N_sf"/>
</dbReference>
<dbReference type="GO" id="GO:0000724">
    <property type="term" value="P:double-strand break repair via homologous recombination"/>
    <property type="evidence" value="ECO:0007669"/>
    <property type="project" value="UniProtKB-UniRule"/>
</dbReference>
<dbReference type="GO" id="GO:0017116">
    <property type="term" value="F:single-stranded DNA helicase activity"/>
    <property type="evidence" value="ECO:0007669"/>
    <property type="project" value="TreeGrafter"/>
</dbReference>
<evidence type="ECO:0000259" key="12">
    <source>
        <dbReference type="Pfam" id="PF13538"/>
    </source>
</evidence>
<name>A0A831RY82_9GAMM</name>
<comment type="catalytic activity">
    <reaction evidence="11">
        <text>ATP + H2O = ADP + phosphate + H(+)</text>
        <dbReference type="Rhea" id="RHEA:13065"/>
        <dbReference type="ChEBI" id="CHEBI:15377"/>
        <dbReference type="ChEBI" id="CHEBI:15378"/>
        <dbReference type="ChEBI" id="CHEBI:30616"/>
        <dbReference type="ChEBI" id="CHEBI:43474"/>
        <dbReference type="ChEBI" id="CHEBI:456216"/>
        <dbReference type="EC" id="5.6.2.3"/>
    </reaction>
</comment>
<dbReference type="InterPro" id="IPR050534">
    <property type="entry name" value="Coronavir_polyprotein_1ab"/>
</dbReference>
<dbReference type="InterPro" id="IPR006344">
    <property type="entry name" value="RecD"/>
</dbReference>
<evidence type="ECO:0000256" key="8">
    <source>
        <dbReference type="ARBA" id="ARBA00023125"/>
    </source>
</evidence>
<keyword evidence="6 11" id="KW-0269">Exonuclease</keyword>
<keyword evidence="9 11" id="KW-0234">DNA repair</keyword>
<keyword evidence="1 11" id="KW-0540">Nuclease</keyword>
<dbReference type="NCBIfam" id="TIGR01447">
    <property type="entry name" value="recD"/>
    <property type="match status" value="1"/>
</dbReference>
<dbReference type="GO" id="GO:0005524">
    <property type="term" value="F:ATP binding"/>
    <property type="evidence" value="ECO:0007669"/>
    <property type="project" value="UniProtKB-UniRule"/>
</dbReference>
<keyword evidence="8 11" id="KW-0238">DNA-binding</keyword>
<dbReference type="CDD" id="cd17933">
    <property type="entry name" value="DEXSc_RecD-like"/>
    <property type="match status" value="1"/>
</dbReference>
<keyword evidence="4 11" id="KW-0378">Hydrolase</keyword>
<evidence type="ECO:0000256" key="5">
    <source>
        <dbReference type="ARBA" id="ARBA00022806"/>
    </source>
</evidence>
<evidence type="ECO:0000256" key="11">
    <source>
        <dbReference type="HAMAP-Rule" id="MF_01487"/>
    </source>
</evidence>
<dbReference type="Pfam" id="PF13538">
    <property type="entry name" value="UvrD_C_2"/>
    <property type="match status" value="1"/>
</dbReference>
<comment type="caution">
    <text evidence="14">The sequence shown here is derived from an EMBL/GenBank/DDBJ whole genome shotgun (WGS) entry which is preliminary data.</text>
</comment>
<evidence type="ECO:0000256" key="6">
    <source>
        <dbReference type="ARBA" id="ARBA00022839"/>
    </source>
</evidence>
<organism evidence="14">
    <name type="scientific">Thiolapillus brandeum</name>
    <dbReference type="NCBI Taxonomy" id="1076588"/>
    <lineage>
        <taxon>Bacteria</taxon>
        <taxon>Pseudomonadati</taxon>
        <taxon>Pseudomonadota</taxon>
        <taxon>Gammaproteobacteria</taxon>
        <taxon>Chromatiales</taxon>
        <taxon>Sedimenticolaceae</taxon>
        <taxon>Thiolapillus</taxon>
    </lineage>
</organism>
<reference evidence="14" key="1">
    <citation type="journal article" date="2020" name="mSystems">
        <title>Genome- and Community-Level Interaction Insights into Carbon Utilization and Element Cycling Functions of Hydrothermarchaeota in Hydrothermal Sediment.</title>
        <authorList>
            <person name="Zhou Z."/>
            <person name="Liu Y."/>
            <person name="Xu W."/>
            <person name="Pan J."/>
            <person name="Luo Z.H."/>
            <person name="Li M."/>
        </authorList>
    </citation>
    <scope>NUCLEOTIDE SEQUENCE [LARGE SCALE GENOMIC DNA]</scope>
    <source>
        <strain evidence="14">HyVt-458</strain>
    </source>
</reference>
<protein>
    <recommendedName>
        <fullName evidence="11">RecBCD enzyme subunit RecD</fullName>
        <ecNumber evidence="11">5.6.2.3</ecNumber>
    </recommendedName>
    <alternativeName>
        <fullName evidence="11">DNA 5'-3' helicase subunit RecD</fullName>
    </alternativeName>
    <alternativeName>
        <fullName evidence="11">Exonuclease V subunit RecD</fullName>
        <shortName evidence="11">ExoV subunit RecD</shortName>
    </alternativeName>
    <alternativeName>
        <fullName evidence="11">Helicase/nuclease RecBCD subunit RecD</fullName>
    </alternativeName>
</protein>
<dbReference type="SUPFAM" id="SSF52540">
    <property type="entry name" value="P-loop containing nucleoside triphosphate hydrolases"/>
    <property type="match status" value="2"/>
</dbReference>
<dbReference type="Proteomes" id="UP000886339">
    <property type="component" value="Unassembled WGS sequence"/>
</dbReference>
<dbReference type="GO" id="GO:0008854">
    <property type="term" value="F:exodeoxyribonuclease V activity"/>
    <property type="evidence" value="ECO:0007669"/>
    <property type="project" value="InterPro"/>
</dbReference>
<keyword evidence="7 11" id="KW-0067">ATP-binding</keyword>
<evidence type="ECO:0000256" key="9">
    <source>
        <dbReference type="ARBA" id="ARBA00023204"/>
    </source>
</evidence>
<dbReference type="AlphaFoldDB" id="A0A831RY82"/>
<evidence type="ECO:0000256" key="3">
    <source>
        <dbReference type="ARBA" id="ARBA00022763"/>
    </source>
</evidence>
<dbReference type="InterPro" id="IPR027417">
    <property type="entry name" value="P-loop_NTPase"/>
</dbReference>
<evidence type="ECO:0000256" key="4">
    <source>
        <dbReference type="ARBA" id="ARBA00022801"/>
    </source>
</evidence>
<comment type="subunit">
    <text evidence="11">Heterotrimer of RecB, RecC and RecD. All subunits contribute to DNA-binding.</text>
</comment>
<dbReference type="Pfam" id="PF21185">
    <property type="entry name" value="RecD_N"/>
    <property type="match status" value="1"/>
</dbReference>
<feature type="binding site" evidence="11">
    <location>
        <begin position="173"/>
        <end position="180"/>
    </location>
    <ligand>
        <name>ATP</name>
        <dbReference type="ChEBI" id="CHEBI:30616"/>
    </ligand>
</feature>
<evidence type="ECO:0000259" key="13">
    <source>
        <dbReference type="Pfam" id="PF21185"/>
    </source>
</evidence>
<feature type="domain" description="UvrD-like helicase C-terminal" evidence="12">
    <location>
        <begin position="525"/>
        <end position="569"/>
    </location>
</feature>
<dbReference type="EMBL" id="DRLF01000390">
    <property type="protein sequence ID" value="HEC07425.1"/>
    <property type="molecule type" value="Genomic_DNA"/>
</dbReference>
<comment type="function">
    <text evidence="11">A helicase/nuclease that prepares dsDNA breaks (DSB) for recombinational DNA repair. Binds to DSBs and unwinds DNA via a highly rapid and processive ATP-dependent bidirectional helicase activity. Unwinds dsDNA until it encounters a Chi (crossover hotspot instigator) sequence from the 3' direction. Cuts ssDNA a few nucleotides 3' to the Chi site. The properties and activities of the enzyme are changed at Chi. The Chi-altered holoenzyme produces a long 3'-ssDNA overhang and facilitates RecA-binding to the ssDNA for homologous DNA recombination and repair. Holoenzyme degrades any linearized DNA that is unable to undergo homologous recombination. In the holoenzyme this subunit has ssDNA-dependent ATPase and 5'-3' helicase activity. When added to pre-assembled RecBC greatly stimulates nuclease activity and augments holoenzyme processivity. Negatively regulates the RecA-loading ability of RecBCD.</text>
</comment>
<comment type="miscellaneous">
    <text evidence="11">In the RecBCD complex, RecB has a slow 3'-5' helicase, an exonuclease activity and loads RecA onto ssDNA, RecD has a fast 5'-3' helicase activity, while RecC stimulates the ATPase and processivity of the RecB helicase and contributes to recognition of the Chi site.</text>
</comment>
<dbReference type="InterPro" id="IPR027785">
    <property type="entry name" value="UvrD-like_helicase_C"/>
</dbReference>
<keyword evidence="10 11" id="KW-0413">Isomerase</keyword>
<dbReference type="HAMAP" id="MF_01487">
    <property type="entry name" value="RecD"/>
    <property type="match status" value="1"/>
</dbReference>
<dbReference type="PANTHER" id="PTHR43788:SF6">
    <property type="entry name" value="DNA HELICASE B"/>
    <property type="match status" value="1"/>
</dbReference>
<dbReference type="CDD" id="cd18809">
    <property type="entry name" value="SF1_C_RecD"/>
    <property type="match status" value="1"/>
</dbReference>
<sequence>MYDSYRQCRQQLQGVEAIDYYLAEALCSRFSVENPALLFHSILLLSALLRGGHSCLKLTAEAGNRYWQEETGAGGFVFPDPETWQQEISTWGLGPEQNQPLVYEYQRLYLRRYWRFEKGVADRLGQMKCQQLDPDAGRTAGVLAQLFPQADPEDQQRQAVANALRQRFAVISGGPGTGKTFTVTSLLAAMQRLHGHSLRIRLVAPTGKAAQRLNESIVAAKAELHRQGLLEPRDLDAIPEDATTLHRCLGVIPGQHEFRHNADNPLMVDTLLVDEASMVDLPMMYRLLQALPDGAMLILLGDPDQLPSVSAGSVLADLIPRPHPGYSEDNCMWLEKLTGIRPSQARGQGADYLSQLTRSRRFSDEGGIGRLAAAVISGDAEESWRILGDSSDALQLQEGRELQAWLDPLIETRYVPLLQAADAEQCFALLSAFRILCITRAGEQGVEQINAYVGERLRRAGLIAGEGRWYPGCPVMVTRNHYELDLFNGDIGVVVRHGRGLRVAFAKGEELRFLSPSRLPSLEVVYAMTVHKTQGSEFDEVALVLPENDQLLNSRELLYTGITRARHGLKVWADEAVWKQGVVRSVNRYSGLAERLLKSS</sequence>
<keyword evidence="3 11" id="KW-0227">DNA damage</keyword>
<proteinExistence type="inferred from homology"/>
<keyword evidence="2 11" id="KW-0547">Nucleotide-binding</keyword>
<dbReference type="Gene3D" id="1.10.10.1020">
    <property type="entry name" value="RecBCD complex, subunit RecD, N-terminal domain"/>
    <property type="match status" value="1"/>
</dbReference>
<dbReference type="Gene3D" id="3.40.50.300">
    <property type="entry name" value="P-loop containing nucleotide triphosphate hydrolases"/>
    <property type="match status" value="3"/>
</dbReference>
<dbReference type="GO" id="GO:0043139">
    <property type="term" value="F:5'-3' DNA helicase activity"/>
    <property type="evidence" value="ECO:0007669"/>
    <property type="project" value="UniProtKB-UniRule"/>
</dbReference>
<evidence type="ECO:0000313" key="14">
    <source>
        <dbReference type="EMBL" id="HEC07425.1"/>
    </source>
</evidence>